<evidence type="ECO:0000313" key="11">
    <source>
        <dbReference type="Proteomes" id="UP001596114"/>
    </source>
</evidence>
<evidence type="ECO:0000259" key="8">
    <source>
        <dbReference type="Pfam" id="PF20467"/>
    </source>
</evidence>
<dbReference type="EMBL" id="JBHSNF010000001">
    <property type="protein sequence ID" value="MFC5525730.1"/>
    <property type="molecule type" value="Genomic_DNA"/>
</dbReference>
<dbReference type="InterPro" id="IPR046816">
    <property type="entry name" value="MmeI_Mtase"/>
</dbReference>
<dbReference type="InterPro" id="IPR046818">
    <property type="entry name" value="MmeI_C"/>
</dbReference>
<feature type="domain" description="MmeI-like N-terminal" evidence="5">
    <location>
        <begin position="11"/>
        <end position="174"/>
    </location>
</feature>
<dbReference type="InterPro" id="IPR029063">
    <property type="entry name" value="SAM-dependent_MTases_sf"/>
</dbReference>
<dbReference type="Pfam" id="PF20473">
    <property type="entry name" value="MmeI_Mtase"/>
    <property type="match status" value="1"/>
</dbReference>
<evidence type="ECO:0000259" key="6">
    <source>
        <dbReference type="Pfam" id="PF20465"/>
    </source>
</evidence>
<feature type="domain" description="MmeI-like target recognition" evidence="7">
    <location>
        <begin position="621"/>
        <end position="821"/>
    </location>
</feature>
<dbReference type="RefSeq" id="WP_377319095.1">
    <property type="nucleotide sequence ID" value="NZ_JBHSNF010000001.1"/>
</dbReference>
<keyword evidence="11" id="KW-1185">Reference proteome</keyword>
<accession>A0ABW0QMY7</accession>
<dbReference type="Pfam" id="PF20465">
    <property type="entry name" value="MmeI_hel"/>
    <property type="match status" value="1"/>
</dbReference>
<evidence type="ECO:0000313" key="10">
    <source>
        <dbReference type="EMBL" id="MFC5525730.1"/>
    </source>
</evidence>
<evidence type="ECO:0000256" key="1">
    <source>
        <dbReference type="ARBA" id="ARBA00011900"/>
    </source>
</evidence>
<evidence type="ECO:0000259" key="9">
    <source>
        <dbReference type="Pfam" id="PF20473"/>
    </source>
</evidence>
<dbReference type="GO" id="GO:0008168">
    <property type="term" value="F:methyltransferase activity"/>
    <property type="evidence" value="ECO:0007669"/>
    <property type="project" value="UniProtKB-KW"/>
</dbReference>
<dbReference type="Proteomes" id="UP001596114">
    <property type="component" value="Unassembled WGS sequence"/>
</dbReference>
<reference evidence="11" key="1">
    <citation type="journal article" date="2019" name="Int. J. Syst. Evol. Microbiol.">
        <title>The Global Catalogue of Microorganisms (GCM) 10K type strain sequencing project: providing services to taxonomists for standard genome sequencing and annotation.</title>
        <authorList>
            <consortium name="The Broad Institute Genomics Platform"/>
            <consortium name="The Broad Institute Genome Sequencing Center for Infectious Disease"/>
            <person name="Wu L."/>
            <person name="Ma J."/>
        </authorList>
    </citation>
    <scope>NUCLEOTIDE SEQUENCE [LARGE SCALE GENOMIC DNA]</scope>
    <source>
        <strain evidence="11">CGMCC 1.16619</strain>
    </source>
</reference>
<evidence type="ECO:0000256" key="2">
    <source>
        <dbReference type="ARBA" id="ARBA00022603"/>
    </source>
</evidence>
<dbReference type="Pfam" id="PF20464">
    <property type="entry name" value="MmeI_N"/>
    <property type="match status" value="1"/>
</dbReference>
<keyword evidence="2 10" id="KW-0489">Methyltransferase</keyword>
<dbReference type="InterPro" id="IPR046820">
    <property type="entry name" value="MmeI_TRD"/>
</dbReference>
<dbReference type="PANTHER" id="PTHR33841:SF1">
    <property type="entry name" value="DNA METHYLTRANSFERASE A"/>
    <property type="match status" value="1"/>
</dbReference>
<protein>
    <recommendedName>
        <fullName evidence="1">site-specific DNA-methyltransferase (adenine-specific)</fullName>
        <ecNumber evidence="1">2.1.1.72</ecNumber>
    </recommendedName>
</protein>
<dbReference type="Pfam" id="PF20467">
    <property type="entry name" value="MmeI_C"/>
    <property type="match status" value="1"/>
</dbReference>
<name>A0ABW0QMY7_9GAMM</name>
<dbReference type="EC" id="2.1.1.72" evidence="1"/>
<feature type="domain" description="MmeI-like DNA-methyltransferase" evidence="9">
    <location>
        <begin position="336"/>
        <end position="596"/>
    </location>
</feature>
<dbReference type="InterPro" id="IPR046817">
    <property type="entry name" value="MmeI_N"/>
</dbReference>
<evidence type="ECO:0000259" key="5">
    <source>
        <dbReference type="Pfam" id="PF20464"/>
    </source>
</evidence>
<dbReference type="PROSITE" id="PS00092">
    <property type="entry name" value="N6_MTASE"/>
    <property type="match status" value="1"/>
</dbReference>
<dbReference type="InterPro" id="IPR002052">
    <property type="entry name" value="DNA_methylase_N6_adenine_CS"/>
</dbReference>
<organism evidence="10 11">
    <name type="scientific">Rhodanobacter ginsengisoli</name>
    <dbReference type="NCBI Taxonomy" id="418646"/>
    <lineage>
        <taxon>Bacteria</taxon>
        <taxon>Pseudomonadati</taxon>
        <taxon>Pseudomonadota</taxon>
        <taxon>Gammaproteobacteria</taxon>
        <taxon>Lysobacterales</taxon>
        <taxon>Rhodanobacteraceae</taxon>
        <taxon>Rhodanobacter</taxon>
    </lineage>
</organism>
<evidence type="ECO:0000256" key="3">
    <source>
        <dbReference type="ARBA" id="ARBA00022679"/>
    </source>
</evidence>
<comment type="catalytic activity">
    <reaction evidence="4">
        <text>a 2'-deoxyadenosine in DNA + S-adenosyl-L-methionine = an N(6)-methyl-2'-deoxyadenosine in DNA + S-adenosyl-L-homocysteine + H(+)</text>
        <dbReference type="Rhea" id="RHEA:15197"/>
        <dbReference type="Rhea" id="RHEA-COMP:12418"/>
        <dbReference type="Rhea" id="RHEA-COMP:12419"/>
        <dbReference type="ChEBI" id="CHEBI:15378"/>
        <dbReference type="ChEBI" id="CHEBI:57856"/>
        <dbReference type="ChEBI" id="CHEBI:59789"/>
        <dbReference type="ChEBI" id="CHEBI:90615"/>
        <dbReference type="ChEBI" id="CHEBI:90616"/>
        <dbReference type="EC" id="2.1.1.72"/>
    </reaction>
</comment>
<comment type="caution">
    <text evidence="10">The sequence shown here is derived from an EMBL/GenBank/DDBJ whole genome shotgun (WGS) entry which is preliminary data.</text>
</comment>
<feature type="domain" description="MmeI-like C-terminal" evidence="8">
    <location>
        <begin position="825"/>
        <end position="913"/>
    </location>
</feature>
<dbReference type="GO" id="GO:0032259">
    <property type="term" value="P:methylation"/>
    <property type="evidence" value="ECO:0007669"/>
    <property type="project" value="UniProtKB-KW"/>
</dbReference>
<sequence length="929" mass="104706">MPLSWNEIKDRALTFSREWINESSEDAEAKSFWDGFFNVFGLPRRRVATFERKVKKIDGRDGYIDLLWKGVLLVEHKSRGKNLDRAHQQARDYFHGLTDAELPKYLLVSDFARFRLYDLETSEEPIEFPLKDLHKHVRRFGFIAGYQAHSFKEEDPVNVQAAERMGKLHDALKAAGYDGHALEVLLVRLLFCLFADDTGIFPPHTFHELLAQRTSDDGANLGPWLAQLFQTLNTDIDRRQKTLDVQLTEFPYVNGKLFAEPLPLAAFDAKMRGLLLDASLLDWSRISPAIFGSMFQSVMDAKARRNLGAHYTSEKNILKLIGPLFLDDLKAELARIGHTEGKLKAFHSKLAGLRFLDPACGCGNFLVIAYRELRLLELEVLRRLHPEGASSRSLWVTEEVQVDVDQFYGIEIEEFPAQIAQVAMWLMDHQMNMQVSEAFGNYFARLPLKKSPTVVNGNALRIDWNDVVPKDRLNYILGNPPFIGHHLQTAEQKADMLASIGDAKAVGVLDFVTAWYAKAADMISGTAIAVAFVSTNSITQGEQVGILWRALTKHRQLNINFAHRTFRWSNEARGKAAVYCVIIGFAEQPSATRTIYEYESVGGDPHPMTVGFINAYLVDAPWVLLENRSRNPFGKPEMMYGSKPTDDGNFLLTDDEKVAFLLAEPGAAQFIKPFISAHEYLHGEKRWVLWLVDAEPSAIRALPKVQERVQAVAAFRRASKAASTRDYAYPTLFRQVTQPATSYVLIPGHTSENRAFIPFGFFDKDAIVGNSCFALPAASLSDFGVIQSRMHMAWVRYTCGRLESRYRYSKDIVYNNFPWPDSPDDKHRETIEAAAQAVLDARAAFPNSTLADLYDPVTMPPALVKAHQSLDRAVDAAYVAAEKLAGRKPPKLGTDAERVAFLFERYQQLTSLLPAAKPKRAVRKRAARA</sequence>
<dbReference type="InterPro" id="IPR046819">
    <property type="entry name" value="MmeI_hel"/>
</dbReference>
<feature type="domain" description="MmeI-like helicase spacer" evidence="6">
    <location>
        <begin position="180"/>
        <end position="258"/>
    </location>
</feature>
<keyword evidence="3" id="KW-0808">Transferase</keyword>
<dbReference type="InterPro" id="IPR050953">
    <property type="entry name" value="N4_N6_ade-DNA_methylase"/>
</dbReference>
<evidence type="ECO:0000256" key="4">
    <source>
        <dbReference type="ARBA" id="ARBA00047942"/>
    </source>
</evidence>
<dbReference type="Gene3D" id="3.40.50.150">
    <property type="entry name" value="Vaccinia Virus protein VP39"/>
    <property type="match status" value="1"/>
</dbReference>
<gene>
    <name evidence="10" type="ORF">ACFPPA_08230</name>
</gene>
<dbReference type="PANTHER" id="PTHR33841">
    <property type="entry name" value="DNA METHYLTRANSFERASE YEEA-RELATED"/>
    <property type="match status" value="1"/>
</dbReference>
<evidence type="ECO:0000259" key="7">
    <source>
        <dbReference type="Pfam" id="PF20466"/>
    </source>
</evidence>
<proteinExistence type="predicted"/>
<dbReference type="SUPFAM" id="SSF53335">
    <property type="entry name" value="S-adenosyl-L-methionine-dependent methyltransferases"/>
    <property type="match status" value="1"/>
</dbReference>
<dbReference type="Pfam" id="PF20466">
    <property type="entry name" value="MmeI_TRD"/>
    <property type="match status" value="1"/>
</dbReference>